<comment type="caution">
    <text evidence="1">The sequence shown here is derived from an EMBL/GenBank/DDBJ whole genome shotgun (WGS) entry which is preliminary data.</text>
</comment>
<dbReference type="AlphaFoldDB" id="A0A813IBG1"/>
<evidence type="ECO:0000313" key="1">
    <source>
        <dbReference type="EMBL" id="CAE8648207.1"/>
    </source>
</evidence>
<accession>A0A813IBG1</accession>
<gene>
    <name evidence="1" type="ORF">PGLA2088_LOCUS6366</name>
</gene>
<name>A0A813IBG1_POLGL</name>
<dbReference type="EMBL" id="CAJNNW010006336">
    <property type="protein sequence ID" value="CAE8648207.1"/>
    <property type="molecule type" value="Genomic_DNA"/>
</dbReference>
<organism evidence="1 2">
    <name type="scientific">Polarella glacialis</name>
    <name type="common">Dinoflagellate</name>
    <dbReference type="NCBI Taxonomy" id="89957"/>
    <lineage>
        <taxon>Eukaryota</taxon>
        <taxon>Sar</taxon>
        <taxon>Alveolata</taxon>
        <taxon>Dinophyceae</taxon>
        <taxon>Suessiales</taxon>
        <taxon>Suessiaceae</taxon>
        <taxon>Polarella</taxon>
    </lineage>
</organism>
<proteinExistence type="predicted"/>
<evidence type="ECO:0000313" key="2">
    <source>
        <dbReference type="Proteomes" id="UP000626109"/>
    </source>
</evidence>
<dbReference type="Proteomes" id="UP000626109">
    <property type="component" value="Unassembled WGS sequence"/>
</dbReference>
<sequence length="168" mass="18053">MPQEGPELSPMKLGHVQQLAQHALFLIQIQTTFGSFDALLTHTRAKARSSLETEVRAEHRRLLAQLEKTGGLAQVGPRVASAPASVVIPPDVWAPTCIIPGREHDPAVPSSARVSLASSSSSSSVPLPPFGPASTSAGPLFTCPECRDRAFWSFDALVNHTKAKHHFF</sequence>
<reference evidence="1" key="1">
    <citation type="submission" date="2021-02" db="EMBL/GenBank/DDBJ databases">
        <authorList>
            <person name="Dougan E. K."/>
            <person name="Rhodes N."/>
            <person name="Thang M."/>
            <person name="Chan C."/>
        </authorList>
    </citation>
    <scope>NUCLEOTIDE SEQUENCE</scope>
</reference>
<protein>
    <submittedName>
        <fullName evidence="1">Uncharacterized protein</fullName>
    </submittedName>
</protein>